<dbReference type="Pfam" id="PF07399">
    <property type="entry name" value="Na_H_antiport_3"/>
    <property type="match status" value="1"/>
</dbReference>
<dbReference type="eggNOG" id="COG1055">
    <property type="taxonomic scope" value="Bacteria"/>
</dbReference>
<organism evidence="2 3">
    <name type="scientific">Candidatus Criblamydia sequanensis CRIB-18</name>
    <dbReference type="NCBI Taxonomy" id="1437425"/>
    <lineage>
        <taxon>Bacteria</taxon>
        <taxon>Pseudomonadati</taxon>
        <taxon>Chlamydiota</taxon>
        <taxon>Chlamydiia</taxon>
        <taxon>Parachlamydiales</taxon>
        <taxon>Candidatus Criblamydiaceae</taxon>
        <taxon>Candidatus Criblamydia</taxon>
    </lineage>
</organism>
<proteinExistence type="predicted"/>
<comment type="caution">
    <text evidence="2">The sequence shown here is derived from an EMBL/GenBank/DDBJ whole genome shotgun (WGS) entry which is preliminary data.</text>
</comment>
<feature type="transmembrane region" description="Helical" evidence="1">
    <location>
        <begin position="447"/>
        <end position="466"/>
    </location>
</feature>
<dbReference type="EMBL" id="CCEJ010000007">
    <property type="protein sequence ID" value="CDR34398.1"/>
    <property type="molecule type" value="Genomic_DNA"/>
</dbReference>
<dbReference type="AlphaFoldDB" id="A0A090D2I9"/>
<feature type="transmembrane region" description="Helical" evidence="1">
    <location>
        <begin position="286"/>
        <end position="307"/>
    </location>
</feature>
<dbReference type="InterPro" id="IPR009978">
    <property type="entry name" value="Na_H_antiport_3"/>
</dbReference>
<feature type="transmembrane region" description="Helical" evidence="1">
    <location>
        <begin position="486"/>
        <end position="505"/>
    </location>
</feature>
<protein>
    <submittedName>
        <fullName evidence="2">Conserved putative membrane protein</fullName>
    </submittedName>
</protein>
<sequence length="509" mass="58083">MEASYTVKDFRHTVKDYLKVLAYVLLILGFTLLIHNLMEECDDCLVIKSLSLEDNIYNDLHYDRFMNKIRHRIKVQPFNLVAFVIFLASIIHSFFAPKIHYYALRLEKERKRKGQPEPFYIEILKFFGEVEVVFGLWVIPMMVSMYFFYDWKTCIKYLDSRSYIEPAFVVVIMVIASTRPIISFAESFLKWFAKLGKETVTSWWLAILTIGPFAGSLITEPGAMTISALLLRSQFYQLKPSKMLSYATLGLLFTNLSVGGVLTSFAAPPVIMVGKIWKWDSLYMMTHFGCKAFIGILLANAVYYLFFRKELKELEGRKQAFLKTETKEKKIPFWVTLTHIFFLIWVIAYAHYPVIFIGTFLFFIGFYRATLPHQDYLNLKAPMLVGFFLAGLVVLGSLQAWWITPFLGGMDQGFLMFLSIFLTAFNDNAGITYLASLIPSLAEGMKYSIMAGAVVGGGLTVIANAPNPLGRSILVEHFPKGIKPLPLFYGALIPTLIMAASFYLLSPLY</sequence>
<feature type="transmembrane region" description="Helical" evidence="1">
    <location>
        <begin position="20"/>
        <end position="38"/>
    </location>
</feature>
<feature type="transmembrane region" description="Helical" evidence="1">
    <location>
        <begin position="78"/>
        <end position="96"/>
    </location>
</feature>
<gene>
    <name evidence="2" type="ORF">CSEC_1584</name>
</gene>
<keyword evidence="1" id="KW-0812">Transmembrane</keyword>
<feature type="transmembrane region" description="Helical" evidence="1">
    <location>
        <begin position="354"/>
        <end position="371"/>
    </location>
</feature>
<feature type="transmembrane region" description="Helical" evidence="1">
    <location>
        <begin position="243"/>
        <end position="266"/>
    </location>
</feature>
<accession>A0A090D2I9</accession>
<keyword evidence="3" id="KW-1185">Reference proteome</keyword>
<dbReference type="Proteomes" id="UP000031552">
    <property type="component" value="Unassembled WGS sequence"/>
</dbReference>
<keyword evidence="1" id="KW-0472">Membrane</keyword>
<evidence type="ECO:0000313" key="3">
    <source>
        <dbReference type="Proteomes" id="UP000031552"/>
    </source>
</evidence>
<reference evidence="2" key="1">
    <citation type="submission" date="2013-12" db="EMBL/GenBank/DDBJ databases">
        <authorList>
            <person name="Linke B."/>
        </authorList>
    </citation>
    <scope>NUCLEOTIDE SEQUENCE [LARGE SCALE GENOMIC DNA]</scope>
    <source>
        <strain evidence="2">CRIB-18</strain>
    </source>
</reference>
<feature type="transmembrane region" description="Helical" evidence="1">
    <location>
        <begin position="383"/>
        <end position="402"/>
    </location>
</feature>
<evidence type="ECO:0000313" key="2">
    <source>
        <dbReference type="EMBL" id="CDR34398.1"/>
    </source>
</evidence>
<keyword evidence="1" id="KW-1133">Transmembrane helix</keyword>
<name>A0A090D2I9_9BACT</name>
<dbReference type="OrthoDB" id="248356at2"/>
<feature type="transmembrane region" description="Helical" evidence="1">
    <location>
        <begin position="331"/>
        <end position="348"/>
    </location>
</feature>
<reference evidence="2" key="2">
    <citation type="submission" date="2014-09" db="EMBL/GenBank/DDBJ databases">
        <title>Criblamydia sequanensis harbors a mega-plasmid encoding arsenite resistance.</title>
        <authorList>
            <person name="Bertelli C."/>
            <person name="Goesmann A."/>
            <person name="Greub G."/>
        </authorList>
    </citation>
    <scope>NUCLEOTIDE SEQUENCE [LARGE SCALE GENOMIC DNA]</scope>
    <source>
        <strain evidence="2">CRIB-18</strain>
    </source>
</reference>
<feature type="transmembrane region" description="Helical" evidence="1">
    <location>
        <begin position="414"/>
        <end position="435"/>
    </location>
</feature>
<feature type="transmembrane region" description="Helical" evidence="1">
    <location>
        <begin position="163"/>
        <end position="182"/>
    </location>
</feature>
<feature type="transmembrane region" description="Helical" evidence="1">
    <location>
        <begin position="132"/>
        <end position="151"/>
    </location>
</feature>
<evidence type="ECO:0000256" key="1">
    <source>
        <dbReference type="SAM" id="Phobius"/>
    </source>
</evidence>
<dbReference type="RefSeq" id="WP_041017923.1">
    <property type="nucleotide sequence ID" value="NZ_CCEJ010000007.1"/>
</dbReference>
<feature type="transmembrane region" description="Helical" evidence="1">
    <location>
        <begin position="202"/>
        <end position="231"/>
    </location>
</feature>